<dbReference type="InterPro" id="IPR025665">
    <property type="entry name" value="Beta-barrel_OMP_2"/>
</dbReference>
<feature type="chain" id="PRO_5011711434" evidence="1">
    <location>
        <begin position="26"/>
        <end position="254"/>
    </location>
</feature>
<accession>A0A1I7ICT7</accession>
<evidence type="ECO:0000259" key="2">
    <source>
        <dbReference type="Pfam" id="PF13568"/>
    </source>
</evidence>
<proteinExistence type="predicted"/>
<gene>
    <name evidence="3" type="ORF">SAMN05216480_1151</name>
</gene>
<dbReference type="SUPFAM" id="SSF56925">
    <property type="entry name" value="OMPA-like"/>
    <property type="match status" value="1"/>
</dbReference>
<feature type="domain" description="Outer membrane protein beta-barrel" evidence="2">
    <location>
        <begin position="24"/>
        <end position="223"/>
    </location>
</feature>
<dbReference type="RefSeq" id="WP_093026115.1">
    <property type="nucleotide sequence ID" value="NZ_FPBK01000015.1"/>
</dbReference>
<dbReference type="Pfam" id="PF13568">
    <property type="entry name" value="OMP_b-brl_2"/>
    <property type="match status" value="1"/>
</dbReference>
<organism evidence="3 4">
    <name type="scientific">Pustulibacterium marinum</name>
    <dbReference type="NCBI Taxonomy" id="1224947"/>
    <lineage>
        <taxon>Bacteria</taxon>
        <taxon>Pseudomonadati</taxon>
        <taxon>Bacteroidota</taxon>
        <taxon>Flavobacteriia</taxon>
        <taxon>Flavobacteriales</taxon>
        <taxon>Flavobacteriaceae</taxon>
        <taxon>Pustulibacterium</taxon>
    </lineage>
</organism>
<dbReference type="Proteomes" id="UP000199138">
    <property type="component" value="Unassembled WGS sequence"/>
</dbReference>
<evidence type="ECO:0000256" key="1">
    <source>
        <dbReference type="SAM" id="SignalP"/>
    </source>
</evidence>
<name>A0A1I7ICT7_9FLAO</name>
<evidence type="ECO:0000313" key="3">
    <source>
        <dbReference type="EMBL" id="SFU70727.1"/>
    </source>
</evidence>
<dbReference type="EMBL" id="FPBK01000015">
    <property type="protein sequence ID" value="SFU70727.1"/>
    <property type="molecule type" value="Genomic_DNA"/>
</dbReference>
<feature type="signal peptide" evidence="1">
    <location>
        <begin position="1"/>
        <end position="25"/>
    </location>
</feature>
<keyword evidence="4" id="KW-1185">Reference proteome</keyword>
<dbReference type="InterPro" id="IPR011250">
    <property type="entry name" value="OMP/PagP_B-barrel"/>
</dbReference>
<keyword evidence="1" id="KW-0732">Signal</keyword>
<protein>
    <submittedName>
        <fullName evidence="3">Outer membrane protein beta-barrel domain-containing protein</fullName>
    </submittedName>
</protein>
<sequence>MKKEFTIKLLLTLIISILFANFNFAQDTKKGFDFTFKSGLMLANQYGKDAESETFLNGDSPENFYANNPASKKLKSGVSIGGLIEFRFNKRLSLGLGANYIQKGSKINATNHWNSETQEYENVDGTIKWIQNYWTIDLPLKIYFPIKQNEIHILGGLTFGHLINSKEKGDIKISENKYDYTNDRGANKNEQGFLVGIGYNYLLPNKKNHLILEFIWNRSFGKSYGGDLIPNPQKYYNQTFNLSFGYKFDFNNKK</sequence>
<reference evidence="4" key="1">
    <citation type="submission" date="2016-10" db="EMBL/GenBank/DDBJ databases">
        <authorList>
            <person name="Varghese N."/>
            <person name="Submissions S."/>
        </authorList>
    </citation>
    <scope>NUCLEOTIDE SEQUENCE [LARGE SCALE GENOMIC DNA]</scope>
    <source>
        <strain evidence="4">CGMCC 1.12333</strain>
    </source>
</reference>
<evidence type="ECO:0000313" key="4">
    <source>
        <dbReference type="Proteomes" id="UP000199138"/>
    </source>
</evidence>
<dbReference type="OrthoDB" id="1494695at2"/>
<dbReference type="AlphaFoldDB" id="A0A1I7ICT7"/>